<evidence type="ECO:0000313" key="3">
    <source>
        <dbReference type="Proteomes" id="UP000789739"/>
    </source>
</evidence>
<sequence length="99" mass="11143">MPKILANTIIGQDLVIDSFQEHYKRVMEALVLASKYRKNYRYNHATEKIVDGKRADIVGKRMWGTGEEIFVGEQAGPPSQSDLTKSAMDSAKPIMNTLE</sequence>
<gene>
    <name evidence="2" type="ORF">PBRASI_LOCUS10298</name>
</gene>
<evidence type="ECO:0000256" key="1">
    <source>
        <dbReference type="SAM" id="MobiDB-lite"/>
    </source>
</evidence>
<accession>A0A9N9DSU0</accession>
<dbReference type="AlphaFoldDB" id="A0A9N9DSU0"/>
<evidence type="ECO:0000313" key="2">
    <source>
        <dbReference type="EMBL" id="CAG8651706.1"/>
    </source>
</evidence>
<dbReference type="Proteomes" id="UP000789739">
    <property type="component" value="Unassembled WGS sequence"/>
</dbReference>
<name>A0A9N9DSU0_9GLOM</name>
<proteinExistence type="predicted"/>
<keyword evidence="3" id="KW-1185">Reference proteome</keyword>
<reference evidence="2" key="1">
    <citation type="submission" date="2021-06" db="EMBL/GenBank/DDBJ databases">
        <authorList>
            <person name="Kallberg Y."/>
            <person name="Tangrot J."/>
            <person name="Rosling A."/>
        </authorList>
    </citation>
    <scope>NUCLEOTIDE SEQUENCE</scope>
    <source>
        <strain evidence="2">BR232B</strain>
    </source>
</reference>
<feature type="region of interest" description="Disordered" evidence="1">
    <location>
        <begin position="71"/>
        <end position="99"/>
    </location>
</feature>
<organism evidence="2 3">
    <name type="scientific">Paraglomus brasilianum</name>
    <dbReference type="NCBI Taxonomy" id="144538"/>
    <lineage>
        <taxon>Eukaryota</taxon>
        <taxon>Fungi</taxon>
        <taxon>Fungi incertae sedis</taxon>
        <taxon>Mucoromycota</taxon>
        <taxon>Glomeromycotina</taxon>
        <taxon>Glomeromycetes</taxon>
        <taxon>Paraglomerales</taxon>
        <taxon>Paraglomeraceae</taxon>
        <taxon>Paraglomus</taxon>
    </lineage>
</organism>
<comment type="caution">
    <text evidence="2">The sequence shown here is derived from an EMBL/GenBank/DDBJ whole genome shotgun (WGS) entry which is preliminary data.</text>
</comment>
<dbReference type="EMBL" id="CAJVPI010002928">
    <property type="protein sequence ID" value="CAG8651706.1"/>
    <property type="molecule type" value="Genomic_DNA"/>
</dbReference>
<protein>
    <submittedName>
        <fullName evidence="2">5921_t:CDS:1</fullName>
    </submittedName>
</protein>
<dbReference type="OrthoDB" id="2374761at2759"/>